<dbReference type="PROSITE" id="PS01159">
    <property type="entry name" value="WW_DOMAIN_1"/>
    <property type="match status" value="1"/>
</dbReference>
<dbReference type="PROSITE" id="PS50020">
    <property type="entry name" value="WW_DOMAIN_2"/>
    <property type="match status" value="1"/>
</dbReference>
<dbReference type="Proteomes" id="UP001217417">
    <property type="component" value="Unassembled WGS sequence"/>
</dbReference>
<feature type="compositionally biased region" description="Basic and acidic residues" evidence="16">
    <location>
        <begin position="638"/>
        <end position="673"/>
    </location>
</feature>
<reference evidence="21" key="1">
    <citation type="submission" date="2023-03" db="EMBL/GenBank/DDBJ databases">
        <title>Near-Complete genome sequence of Lipomyces tetrasporous NRRL Y-64009, an oleaginous yeast capable of growing on lignocellulosic hydrolysates.</title>
        <authorList>
            <consortium name="Lawrence Berkeley National Laboratory"/>
            <person name="Jagtap S.S."/>
            <person name="Liu J.-J."/>
            <person name="Walukiewicz H.E."/>
            <person name="Pangilinan J."/>
            <person name="Lipzen A."/>
            <person name="Ahrendt S."/>
            <person name="Koriabine M."/>
            <person name="Cobaugh K."/>
            <person name="Salamov A."/>
            <person name="Yoshinaga Y."/>
            <person name="Ng V."/>
            <person name="Daum C."/>
            <person name="Grigoriev I.V."/>
            <person name="Slininger P.J."/>
            <person name="Dien B.S."/>
            <person name="Jin Y.-S."/>
            <person name="Rao C.V."/>
        </authorList>
    </citation>
    <scope>NUCLEOTIDE SEQUENCE</scope>
    <source>
        <strain evidence="21">NRRL Y-64009</strain>
    </source>
</reference>
<dbReference type="InterPro" id="IPR003616">
    <property type="entry name" value="Post-SET_dom"/>
</dbReference>
<dbReference type="CDD" id="cd19172">
    <property type="entry name" value="SET_SETD2"/>
    <property type="match status" value="1"/>
</dbReference>
<dbReference type="InterPro" id="IPR006560">
    <property type="entry name" value="AWS_dom"/>
</dbReference>
<dbReference type="EC" id="2.1.1.359" evidence="4"/>
<evidence type="ECO:0000256" key="14">
    <source>
        <dbReference type="ARBA" id="ARBA00030091"/>
    </source>
</evidence>
<evidence type="ECO:0000256" key="16">
    <source>
        <dbReference type="SAM" id="MobiDB-lite"/>
    </source>
</evidence>
<dbReference type="SMART" id="SM00317">
    <property type="entry name" value="SET"/>
    <property type="match status" value="1"/>
</dbReference>
<evidence type="ECO:0000256" key="15">
    <source>
        <dbReference type="ARBA" id="ARBA00047545"/>
    </source>
</evidence>
<feature type="compositionally biased region" description="Pro residues" evidence="16">
    <location>
        <begin position="620"/>
        <end position="632"/>
    </location>
</feature>
<dbReference type="PANTHER" id="PTHR22884">
    <property type="entry name" value="SET DOMAIN PROTEINS"/>
    <property type="match status" value="1"/>
</dbReference>
<evidence type="ECO:0000256" key="4">
    <source>
        <dbReference type="ARBA" id="ARBA00012178"/>
    </source>
</evidence>
<dbReference type="InterPro" id="IPR038190">
    <property type="entry name" value="SRI_sf"/>
</dbReference>
<protein>
    <recommendedName>
        <fullName evidence="5">Histone-lysine N-methyltransferase, H3 lysine-36 specific</fullName>
        <ecNumber evidence="4">2.1.1.359</ecNumber>
    </recommendedName>
    <alternativeName>
        <fullName evidence="14">SET domain-containing protein 2</fullName>
    </alternativeName>
</protein>
<dbReference type="InterPro" id="IPR013257">
    <property type="entry name" value="SRI"/>
</dbReference>
<dbReference type="Gene3D" id="2.20.70.10">
    <property type="match status" value="1"/>
</dbReference>
<dbReference type="SUPFAM" id="SSF82199">
    <property type="entry name" value="SET domain"/>
    <property type="match status" value="1"/>
</dbReference>
<feature type="domain" description="AWS" evidence="20">
    <location>
        <begin position="135"/>
        <end position="189"/>
    </location>
</feature>
<dbReference type="GO" id="GO:0140955">
    <property type="term" value="F:histone H3K36 trimethyltransferase activity"/>
    <property type="evidence" value="ECO:0007669"/>
    <property type="project" value="UniProtKB-EC"/>
</dbReference>
<keyword evidence="9" id="KW-0808">Transferase</keyword>
<comment type="catalytic activity">
    <reaction evidence="15">
        <text>L-lysyl(36)-[histone H3] + 3 S-adenosyl-L-methionine = N(6),N(6),N(6)-trimethyl-L-lysyl(36)-[histone H3] + 3 S-adenosyl-L-homocysteine + 3 H(+)</text>
        <dbReference type="Rhea" id="RHEA:60324"/>
        <dbReference type="Rhea" id="RHEA-COMP:9785"/>
        <dbReference type="Rhea" id="RHEA-COMP:15536"/>
        <dbReference type="ChEBI" id="CHEBI:15378"/>
        <dbReference type="ChEBI" id="CHEBI:29969"/>
        <dbReference type="ChEBI" id="CHEBI:57856"/>
        <dbReference type="ChEBI" id="CHEBI:59789"/>
        <dbReference type="ChEBI" id="CHEBI:61961"/>
        <dbReference type="EC" id="2.1.1.359"/>
    </reaction>
</comment>
<dbReference type="PROSITE" id="PS51215">
    <property type="entry name" value="AWS"/>
    <property type="match status" value="1"/>
</dbReference>
<dbReference type="InterPro" id="IPR001202">
    <property type="entry name" value="WW_dom"/>
</dbReference>
<evidence type="ECO:0000259" key="20">
    <source>
        <dbReference type="PROSITE" id="PS51215"/>
    </source>
</evidence>
<dbReference type="Gene3D" id="2.170.270.10">
    <property type="entry name" value="SET domain"/>
    <property type="match status" value="1"/>
</dbReference>
<dbReference type="PROSITE" id="PS51568">
    <property type="entry name" value="SAM_MT43_SET2_1"/>
    <property type="match status" value="1"/>
</dbReference>
<dbReference type="InterPro" id="IPR035441">
    <property type="entry name" value="TFIIS/LEDGF_dom_sf"/>
</dbReference>
<keyword evidence="8" id="KW-0489">Methyltransferase</keyword>
<evidence type="ECO:0000313" key="21">
    <source>
        <dbReference type="EMBL" id="KAJ8102508.1"/>
    </source>
</evidence>
<dbReference type="InterPro" id="IPR001214">
    <property type="entry name" value="SET_dom"/>
</dbReference>
<keyword evidence="6" id="KW-0158">Chromosome</keyword>
<dbReference type="InterPro" id="IPR017923">
    <property type="entry name" value="TFIIS_N"/>
</dbReference>
<feature type="compositionally biased region" description="Basic and acidic residues" evidence="16">
    <location>
        <begin position="510"/>
        <end position="527"/>
    </location>
</feature>
<dbReference type="SMART" id="SM00456">
    <property type="entry name" value="WW"/>
    <property type="match status" value="1"/>
</dbReference>
<feature type="domain" description="Post-SET" evidence="19">
    <location>
        <begin position="315"/>
        <end position="331"/>
    </location>
</feature>
<evidence type="ECO:0000256" key="9">
    <source>
        <dbReference type="ARBA" id="ARBA00022679"/>
    </source>
</evidence>
<evidence type="ECO:0000256" key="11">
    <source>
        <dbReference type="ARBA" id="ARBA00023015"/>
    </source>
</evidence>
<dbReference type="InterPro" id="IPR046341">
    <property type="entry name" value="SET_dom_sf"/>
</dbReference>
<evidence type="ECO:0000256" key="8">
    <source>
        <dbReference type="ARBA" id="ARBA00022603"/>
    </source>
</evidence>
<feature type="region of interest" description="Disordered" evidence="16">
    <location>
        <begin position="1"/>
        <end position="50"/>
    </location>
</feature>
<feature type="domain" description="SET" evidence="18">
    <location>
        <begin position="191"/>
        <end position="308"/>
    </location>
</feature>
<evidence type="ECO:0000259" key="19">
    <source>
        <dbReference type="PROSITE" id="PS50868"/>
    </source>
</evidence>
<evidence type="ECO:0000256" key="6">
    <source>
        <dbReference type="ARBA" id="ARBA00022454"/>
    </source>
</evidence>
<dbReference type="EMBL" id="JARPMG010000002">
    <property type="protein sequence ID" value="KAJ8102508.1"/>
    <property type="molecule type" value="Genomic_DNA"/>
</dbReference>
<keyword evidence="13" id="KW-0539">Nucleus</keyword>
<dbReference type="SMART" id="SM00508">
    <property type="entry name" value="PostSET"/>
    <property type="match status" value="1"/>
</dbReference>
<dbReference type="CDD" id="cd00201">
    <property type="entry name" value="WW"/>
    <property type="match status" value="1"/>
</dbReference>
<proteinExistence type="predicted"/>
<dbReference type="InterPro" id="IPR036020">
    <property type="entry name" value="WW_dom_sf"/>
</dbReference>
<comment type="caution">
    <text evidence="21">The sequence shown here is derived from an EMBL/GenBank/DDBJ whole genome shotgun (WGS) entry which is preliminary data.</text>
</comment>
<comment type="function">
    <text evidence="1">Histone methyltransferase that trimethylates histone H3 'Lys-36' forming H3K36me3. Involved in transcription elongation as well as in transcription repression.</text>
</comment>
<dbReference type="SUPFAM" id="SSF51045">
    <property type="entry name" value="WW domain"/>
    <property type="match status" value="1"/>
</dbReference>
<dbReference type="FunFam" id="2.170.270.10:FF:000033">
    <property type="entry name" value="Histone-lysine N-methyltransferase"/>
    <property type="match status" value="1"/>
</dbReference>
<organism evidence="21 22">
    <name type="scientific">Lipomyces tetrasporus</name>
    <dbReference type="NCBI Taxonomy" id="54092"/>
    <lineage>
        <taxon>Eukaryota</taxon>
        <taxon>Fungi</taxon>
        <taxon>Dikarya</taxon>
        <taxon>Ascomycota</taxon>
        <taxon>Saccharomycotina</taxon>
        <taxon>Lipomycetes</taxon>
        <taxon>Lipomycetales</taxon>
        <taxon>Lipomycetaceae</taxon>
        <taxon>Lipomyces</taxon>
    </lineage>
</organism>
<keyword evidence="7" id="KW-0678">Repressor</keyword>
<dbReference type="PROSITE" id="PS50868">
    <property type="entry name" value="POST_SET"/>
    <property type="match status" value="1"/>
</dbReference>
<feature type="region of interest" description="Disordered" evidence="16">
    <location>
        <begin position="612"/>
        <end position="704"/>
    </location>
</feature>
<evidence type="ECO:0000256" key="7">
    <source>
        <dbReference type="ARBA" id="ARBA00022491"/>
    </source>
</evidence>
<dbReference type="SUPFAM" id="SSF47676">
    <property type="entry name" value="Conserved domain common to transcription factors TFIIS, elongin A, CRSP70"/>
    <property type="match status" value="1"/>
</dbReference>
<dbReference type="InterPro" id="IPR050777">
    <property type="entry name" value="SET2_Histone-Lys_MeTrsfase"/>
</dbReference>
<dbReference type="SMART" id="SM00570">
    <property type="entry name" value="AWS"/>
    <property type="match status" value="1"/>
</dbReference>
<dbReference type="AlphaFoldDB" id="A0AAD7QW32"/>
<keyword evidence="10" id="KW-0949">S-adenosyl-L-methionine</keyword>
<name>A0AAD7QW32_9ASCO</name>
<evidence type="ECO:0000256" key="10">
    <source>
        <dbReference type="ARBA" id="ARBA00022691"/>
    </source>
</evidence>
<evidence type="ECO:0000256" key="3">
    <source>
        <dbReference type="ARBA" id="ARBA00004286"/>
    </source>
</evidence>
<evidence type="ECO:0000256" key="2">
    <source>
        <dbReference type="ARBA" id="ARBA00004123"/>
    </source>
</evidence>
<evidence type="ECO:0000256" key="13">
    <source>
        <dbReference type="ARBA" id="ARBA00023242"/>
    </source>
</evidence>
<dbReference type="RefSeq" id="XP_056045958.1">
    <property type="nucleotide sequence ID" value="XM_056185573.1"/>
</dbReference>
<feature type="compositionally biased region" description="Basic and acidic residues" evidence="16">
    <location>
        <begin position="683"/>
        <end position="693"/>
    </location>
</feature>
<dbReference type="Pfam" id="PF08236">
    <property type="entry name" value="SRI"/>
    <property type="match status" value="1"/>
</dbReference>
<dbReference type="GO" id="GO:0005634">
    <property type="term" value="C:nucleus"/>
    <property type="evidence" value="ECO:0007669"/>
    <property type="project" value="UniProtKB-SubCell"/>
</dbReference>
<evidence type="ECO:0000256" key="1">
    <source>
        <dbReference type="ARBA" id="ARBA00003901"/>
    </source>
</evidence>
<dbReference type="Pfam" id="PF17907">
    <property type="entry name" value="AWS"/>
    <property type="match status" value="1"/>
</dbReference>
<keyword evidence="22" id="KW-1185">Reference proteome</keyword>
<dbReference type="Gene3D" id="1.10.1740.100">
    <property type="entry name" value="Set2, Rpb1 interacting domain"/>
    <property type="match status" value="1"/>
</dbReference>
<dbReference type="GO" id="GO:0032259">
    <property type="term" value="P:methylation"/>
    <property type="evidence" value="ECO:0007669"/>
    <property type="project" value="UniProtKB-KW"/>
</dbReference>
<dbReference type="Pfam" id="PF00397">
    <property type="entry name" value="WW"/>
    <property type="match status" value="1"/>
</dbReference>
<evidence type="ECO:0000259" key="17">
    <source>
        <dbReference type="PROSITE" id="PS50020"/>
    </source>
</evidence>
<evidence type="ECO:0000313" key="22">
    <source>
        <dbReference type="Proteomes" id="UP001217417"/>
    </source>
</evidence>
<dbReference type="Pfam" id="PF00856">
    <property type="entry name" value="SET"/>
    <property type="match status" value="1"/>
</dbReference>
<dbReference type="PROSITE" id="PS50280">
    <property type="entry name" value="SET"/>
    <property type="match status" value="1"/>
</dbReference>
<comment type="subcellular location">
    <subcellularLocation>
        <location evidence="3">Chromosome</location>
    </subcellularLocation>
    <subcellularLocation>
        <location evidence="2">Nucleus</location>
    </subcellularLocation>
</comment>
<dbReference type="GO" id="GO:0005694">
    <property type="term" value="C:chromosome"/>
    <property type="evidence" value="ECO:0007669"/>
    <property type="project" value="UniProtKB-SubCell"/>
</dbReference>
<evidence type="ECO:0000256" key="5">
    <source>
        <dbReference type="ARBA" id="ARBA00018028"/>
    </source>
</evidence>
<evidence type="ECO:0000259" key="18">
    <source>
        <dbReference type="PROSITE" id="PS50280"/>
    </source>
</evidence>
<feature type="domain" description="WW" evidence="17">
    <location>
        <begin position="584"/>
        <end position="617"/>
    </location>
</feature>
<gene>
    <name evidence="21" type="ORF">POJ06DRAFT_218460</name>
</gene>
<dbReference type="Pfam" id="PF08711">
    <property type="entry name" value="Med26"/>
    <property type="match status" value="1"/>
</dbReference>
<accession>A0AAD7QW32</accession>
<evidence type="ECO:0000256" key="12">
    <source>
        <dbReference type="ARBA" id="ARBA00023163"/>
    </source>
</evidence>
<dbReference type="GeneID" id="80880739"/>
<feature type="region of interest" description="Disordered" evidence="16">
    <location>
        <begin position="510"/>
        <end position="597"/>
    </location>
</feature>
<keyword evidence="12" id="KW-0804">Transcription</keyword>
<keyword evidence="11" id="KW-0805">Transcription regulation</keyword>
<sequence length="798" mass="90232">MTYDDTSSSEGKPLVKKEKEELVEDEYTSVSGTTGSISSPSTDSRSETANGGLLTFVDNRATESDVEKQHTITTTTVTTTTTTVQKTTRMKRPDGGYTPKLFLELPSRTDEARKAFEELSECTYSNKGLGDSGQDEVMTCDCKENWDGEKNLACDELSDCINRMTSMECVDGECNCGDGCRNQRFQRQEYALVDVIQTDMKGYGIRAVANIPQGTFIYEYIGEVIDELRFRRRMQQYDEDGIKHFYFMMLQKGEFVDATQKGCLARFCNHSCNPNCYVDKWAVKDKLRMGIFAKRDILAGEEITFDYNVDRYGAQAQPCYCGEPNCIGFIGGKTQTEAAAKLSQVFVDALGISDDEDWATATSKRKRKVKPTDDEEYVSTLPTRPVSEASVSKIMSGLLQCKEKWLASKLLKRIHTSDDQGVQRRVMRMHGYQILGSLLREWKAEDDIVILVLEILSKWPRMTRNKISSSKIEVTVSTFANESESERITELAKGLESEWQSLEMAYRIPRRERPIKSEKDKDKKDDSVTNSPEPDAKSSKTDSPLPMGPPTGPRQPSKAPFRPPQRGSFYRPVERSNSTGNASKPLPWGWSSAEDSNGRTYYYNRAENRTQWEFPEGDFLPPPPPPPPPPVASTPAPEKLDLQKIIDEANKKLAERAKEDESKSEQTEVKKESSNGGPRKHKSKDEKNKDENKQSNGEVTLEMKLTKTFAKYVPNVVARYEKEVSHDDVKKYSKEITKILVEKELRPGHVVKNASELSDDKKKKIKSFITTYMDKLIAKRKQKTEAKKSEVSKLSNQS</sequence>
<dbReference type="InterPro" id="IPR044437">
    <property type="entry name" value="SETD2/Set2_SET"/>
</dbReference>
<feature type="compositionally biased region" description="Low complexity" evidence="16">
    <location>
        <begin position="28"/>
        <end position="43"/>
    </location>
</feature>
<dbReference type="GO" id="GO:0006355">
    <property type="term" value="P:regulation of DNA-templated transcription"/>
    <property type="evidence" value="ECO:0007669"/>
    <property type="project" value="InterPro"/>
</dbReference>
<dbReference type="InterPro" id="IPR025788">
    <property type="entry name" value="Set2_fungi"/>
</dbReference>